<feature type="compositionally biased region" description="Polar residues" evidence="16">
    <location>
        <begin position="867"/>
        <end position="898"/>
    </location>
</feature>
<dbReference type="SMART" id="SM00259">
    <property type="entry name" value="ZnF_A20"/>
    <property type="match status" value="8"/>
</dbReference>
<evidence type="ECO:0000256" key="6">
    <source>
        <dbReference type="ARBA" id="ARBA00022490"/>
    </source>
</evidence>
<evidence type="ECO:0000259" key="18">
    <source>
        <dbReference type="PROSITE" id="PS51036"/>
    </source>
</evidence>
<keyword evidence="14" id="KW-0862">Zinc</keyword>
<dbReference type="PANTHER" id="PTHR13367:SF3">
    <property type="entry name" value="TUMOR NECROSIS FACTOR ALPHA-INDUCED PROTEIN 3"/>
    <property type="match status" value="1"/>
</dbReference>
<comment type="similarity">
    <text evidence="4">Belongs to the peptidase C64 family.</text>
</comment>
<evidence type="ECO:0000313" key="20">
    <source>
        <dbReference type="Proteomes" id="UP001159405"/>
    </source>
</evidence>
<dbReference type="InterPro" id="IPR003323">
    <property type="entry name" value="OTU_dom"/>
</dbReference>
<dbReference type="InterPro" id="IPR051346">
    <property type="entry name" value="OTU_Deubiquitinase"/>
</dbReference>
<evidence type="ECO:0000256" key="4">
    <source>
        <dbReference type="ARBA" id="ARBA00005865"/>
    </source>
</evidence>
<feature type="region of interest" description="Disordered" evidence="16">
    <location>
        <begin position="774"/>
        <end position="827"/>
    </location>
</feature>
<dbReference type="Gene3D" id="3.90.70.80">
    <property type="match status" value="1"/>
</dbReference>
<evidence type="ECO:0000256" key="9">
    <source>
        <dbReference type="ARBA" id="ARBA00022723"/>
    </source>
</evidence>
<proteinExistence type="inferred from homology"/>
<evidence type="ECO:0000256" key="15">
    <source>
        <dbReference type="ARBA" id="ARBA00023242"/>
    </source>
</evidence>
<evidence type="ECO:0000256" key="13">
    <source>
        <dbReference type="ARBA" id="ARBA00022807"/>
    </source>
</evidence>
<keyword evidence="8" id="KW-0645">Protease</keyword>
<feature type="region of interest" description="Disordered" evidence="16">
    <location>
        <begin position="433"/>
        <end position="463"/>
    </location>
</feature>
<evidence type="ECO:0000256" key="12">
    <source>
        <dbReference type="ARBA" id="ARBA00022801"/>
    </source>
</evidence>
<dbReference type="PANTHER" id="PTHR13367">
    <property type="entry name" value="UBIQUITIN THIOESTERASE"/>
    <property type="match status" value="1"/>
</dbReference>
<evidence type="ECO:0000256" key="1">
    <source>
        <dbReference type="ARBA" id="ARBA00000707"/>
    </source>
</evidence>
<evidence type="ECO:0000256" key="10">
    <source>
        <dbReference type="ARBA" id="ARBA00022771"/>
    </source>
</evidence>
<evidence type="ECO:0000256" key="11">
    <source>
        <dbReference type="ARBA" id="ARBA00022786"/>
    </source>
</evidence>
<keyword evidence="11" id="KW-0833">Ubl conjugation pathway</keyword>
<comment type="catalytic activity">
    <reaction evidence="1">
        <text>Thiol-dependent hydrolysis of ester, thioester, amide, peptide and isopeptide bonds formed by the C-terminal Gly of ubiquitin (a 76-residue protein attached to proteins as an intracellular targeting signal).</text>
        <dbReference type="EC" id="3.4.19.12"/>
    </reaction>
</comment>
<keyword evidence="7" id="KW-0597">Phosphoprotein</keyword>
<feature type="domain" description="OTU" evidence="17">
    <location>
        <begin position="99"/>
        <end position="273"/>
    </location>
</feature>
<evidence type="ECO:0000256" key="8">
    <source>
        <dbReference type="ARBA" id="ARBA00022670"/>
    </source>
</evidence>
<dbReference type="EC" id="3.4.19.12" evidence="5"/>
<comment type="subcellular location">
    <subcellularLocation>
        <location evidence="3">Cytoplasm</location>
    </subcellularLocation>
    <subcellularLocation>
        <location evidence="2">Nucleus</location>
    </subcellularLocation>
</comment>
<dbReference type="Gene3D" id="1.20.5.4770">
    <property type="match status" value="2"/>
</dbReference>
<keyword evidence="10" id="KW-0863">Zinc-finger</keyword>
<feature type="compositionally biased region" description="Polar residues" evidence="16">
    <location>
        <begin position="810"/>
        <end position="827"/>
    </location>
</feature>
<keyword evidence="13" id="KW-0788">Thiol protease</keyword>
<evidence type="ECO:0000256" key="16">
    <source>
        <dbReference type="SAM" id="MobiDB-lite"/>
    </source>
</evidence>
<feature type="compositionally biased region" description="Polar residues" evidence="16">
    <location>
        <begin position="776"/>
        <end position="794"/>
    </location>
</feature>
<feature type="region of interest" description="Disordered" evidence="16">
    <location>
        <begin position="864"/>
        <end position="914"/>
    </location>
</feature>
<dbReference type="Pfam" id="PF02338">
    <property type="entry name" value="OTU"/>
    <property type="match status" value="1"/>
</dbReference>
<keyword evidence="15" id="KW-0539">Nucleus</keyword>
<organism evidence="19 20">
    <name type="scientific">Porites lobata</name>
    <dbReference type="NCBI Taxonomy" id="104759"/>
    <lineage>
        <taxon>Eukaryota</taxon>
        <taxon>Metazoa</taxon>
        <taxon>Cnidaria</taxon>
        <taxon>Anthozoa</taxon>
        <taxon>Hexacorallia</taxon>
        <taxon>Scleractinia</taxon>
        <taxon>Fungiina</taxon>
        <taxon>Poritidae</taxon>
        <taxon>Porites</taxon>
    </lineage>
</organism>
<feature type="compositionally biased region" description="Pro residues" evidence="16">
    <location>
        <begin position="619"/>
        <end position="628"/>
    </location>
</feature>
<feature type="domain" description="A20-type" evidence="18">
    <location>
        <begin position="396"/>
        <end position="431"/>
    </location>
</feature>
<comment type="caution">
    <text evidence="19">The sequence shown here is derived from an EMBL/GenBank/DDBJ whole genome shotgun (WGS) entry which is preliminary data.</text>
</comment>
<dbReference type="InterPro" id="IPR002653">
    <property type="entry name" value="Znf_A20"/>
</dbReference>
<evidence type="ECO:0000259" key="17">
    <source>
        <dbReference type="PROSITE" id="PS50802"/>
    </source>
</evidence>
<dbReference type="PROSITE" id="PS50802">
    <property type="entry name" value="OTU"/>
    <property type="match status" value="1"/>
</dbReference>
<keyword evidence="20" id="KW-1185">Reference proteome</keyword>
<dbReference type="Proteomes" id="UP001159405">
    <property type="component" value="Unassembled WGS sequence"/>
</dbReference>
<name>A0ABN8PY83_9CNID</name>
<keyword evidence="9" id="KW-0479">Metal-binding</keyword>
<evidence type="ECO:0000256" key="3">
    <source>
        <dbReference type="ARBA" id="ARBA00004496"/>
    </source>
</evidence>
<evidence type="ECO:0000256" key="7">
    <source>
        <dbReference type="ARBA" id="ARBA00022553"/>
    </source>
</evidence>
<keyword evidence="6" id="KW-0963">Cytoplasm</keyword>
<feature type="domain" description="A20-type" evidence="18">
    <location>
        <begin position="910"/>
        <end position="945"/>
    </location>
</feature>
<dbReference type="Gene3D" id="4.10.240.30">
    <property type="match status" value="3"/>
</dbReference>
<accession>A0ABN8PY83</accession>
<protein>
    <recommendedName>
        <fullName evidence="5">ubiquitinyl hydrolase 1</fullName>
        <ecNumber evidence="5">3.4.19.12</ecNumber>
    </recommendedName>
</protein>
<feature type="domain" description="A20-type" evidence="18">
    <location>
        <begin position="1009"/>
        <end position="1044"/>
    </location>
</feature>
<dbReference type="EMBL" id="CALNXK010000091">
    <property type="protein sequence ID" value="CAH3151300.1"/>
    <property type="molecule type" value="Genomic_DNA"/>
</dbReference>
<keyword evidence="12" id="KW-0378">Hydrolase</keyword>
<sequence length="1118" mass="122146">MAASFQPPSHLFERNISLNDLDLALNVREIVRKDVVVPAEATKHRHLGSSTSYSLVLPSFQNLEEEFRKFVFSFLVDGHILRELETARRLNWCGALCRMVTVNTLGDGNCLMHAASIGMWAVNDRYQTLRKTVYEALVEDVEGTRFYHGRWKSEEQRQILLNHIGGYERSEEQWSHEWEEVIRHISQTEFPYGPNGAQFGSLEEIHIFVLANILRRTIIVVSDETLRGHFGDSYAPINFGGVYLPLLWDSVDCVKSPLVIGYADGHFTAVVSIEDGKLDLDLENQVSPSVTSPLHAVPLVKYDGTPLNVHFLYDDEVPLASDRLRQYLDCARVPFAANPEEPRSHILVAKLHFAEQPACIKDLIEGYFAKAREEYSRASSNRQLSPQFQPGTQQPALQIVRCQTEGCEFFGSTETGNRCSKCLNEYLRSLGTASEPRAHVPPGQIPTGQQPNPPTARASSLSMNLPPANSARCSTTGCKYTAVANRGGYCERCFEAERSAEELAASMNHVTLASAKPCANRNNGCEFFGLPQHHDLCSRCYRSFCVRMESTLGVSSPTGLPPPSPTATPANMCKTKGCPFPGVPALFDMCVECYSKCIHSFITSEGRSVGTAAQISRQLPPPPPPPQKKMPLPTGAGKKGVLCASPGCVNEGVFQYGDLCPECYQRKSGPSPQMKTNPVVVPTTSATSAANVSGTQPPVSTLSSSATVASVHNLPSASPRAAGHYCSNPTCLNEIVEQGKFLCSRCEHWLASLSHVVPPSSLQLLRRPVDVGATGGSTATSMPQAQQTPTNSSAFAFPVPTSSQEKRTSHQATAATGTVNPSTSAQGNKCINGCQKPPVEDTGLCEQCYLTALQFELNREPIRQPKRQQSVTPPITSSSQVEQRNINTLSSSARSPQPTATSAAAKKGASVTSMPCTSTGCLRFGTPEKNGYCDECFLKVRRVQPSAPAFKGSQQHSSRSMEPTPRMVGNFVPSSCPLKDPVQVCQTQSPPYGARVRRHDAYSGNAEDDVHGRKCRGTNCKLFGTPETNGYCSRCFLESTIPQSGPASIPDFPSEVSFLSLPSDHSLPERCRVTGCDNFAAFDRHGHCDDCFKRFYPEVIYREKFTQRQISEISGGSN</sequence>
<feature type="region of interest" description="Disordered" evidence="16">
    <location>
        <begin position="612"/>
        <end position="633"/>
    </location>
</feature>
<evidence type="ECO:0000256" key="14">
    <source>
        <dbReference type="ARBA" id="ARBA00022833"/>
    </source>
</evidence>
<feature type="compositionally biased region" description="Low complexity" evidence="16">
    <location>
        <begin position="899"/>
        <end position="913"/>
    </location>
</feature>
<evidence type="ECO:0000256" key="2">
    <source>
        <dbReference type="ARBA" id="ARBA00004123"/>
    </source>
</evidence>
<gene>
    <name evidence="19" type="ORF">PLOB_00048517</name>
</gene>
<evidence type="ECO:0000256" key="5">
    <source>
        <dbReference type="ARBA" id="ARBA00012759"/>
    </source>
</evidence>
<evidence type="ECO:0000313" key="19">
    <source>
        <dbReference type="EMBL" id="CAH3151300.1"/>
    </source>
</evidence>
<dbReference type="Pfam" id="PF01754">
    <property type="entry name" value="zf-A20"/>
    <property type="match status" value="3"/>
</dbReference>
<dbReference type="PROSITE" id="PS51036">
    <property type="entry name" value="ZF_A20"/>
    <property type="match status" value="4"/>
</dbReference>
<reference evidence="19 20" key="1">
    <citation type="submission" date="2022-05" db="EMBL/GenBank/DDBJ databases">
        <authorList>
            <consortium name="Genoscope - CEA"/>
            <person name="William W."/>
        </authorList>
    </citation>
    <scope>NUCLEOTIDE SEQUENCE [LARGE SCALE GENOMIC DNA]</scope>
</reference>
<feature type="domain" description="A20-type" evidence="18">
    <location>
        <begin position="512"/>
        <end position="549"/>
    </location>
</feature>